<feature type="compositionally biased region" description="Basic and acidic residues" evidence="1">
    <location>
        <begin position="53"/>
        <end position="66"/>
    </location>
</feature>
<accession>A0ABU7D8L3</accession>
<evidence type="ECO:0000256" key="1">
    <source>
        <dbReference type="SAM" id="MobiDB-lite"/>
    </source>
</evidence>
<name>A0ABU7D8L3_9TELE</name>
<reference evidence="2 3" key="1">
    <citation type="submission" date="2021-06" db="EMBL/GenBank/DDBJ databases">
        <authorList>
            <person name="Palmer J.M."/>
        </authorList>
    </citation>
    <scope>NUCLEOTIDE SEQUENCE [LARGE SCALE GENOMIC DNA]</scope>
    <source>
        <strain evidence="2 3">CL_MEX2019</strain>
        <tissue evidence="2">Muscle</tissue>
    </source>
</reference>
<evidence type="ECO:0000313" key="3">
    <source>
        <dbReference type="Proteomes" id="UP001352852"/>
    </source>
</evidence>
<evidence type="ECO:0000313" key="2">
    <source>
        <dbReference type="EMBL" id="MED6271457.1"/>
    </source>
</evidence>
<organism evidence="2 3">
    <name type="scientific">Characodon lateralis</name>
    <dbReference type="NCBI Taxonomy" id="208331"/>
    <lineage>
        <taxon>Eukaryota</taxon>
        <taxon>Metazoa</taxon>
        <taxon>Chordata</taxon>
        <taxon>Craniata</taxon>
        <taxon>Vertebrata</taxon>
        <taxon>Euteleostomi</taxon>
        <taxon>Actinopterygii</taxon>
        <taxon>Neopterygii</taxon>
        <taxon>Teleostei</taxon>
        <taxon>Neoteleostei</taxon>
        <taxon>Acanthomorphata</taxon>
        <taxon>Ovalentaria</taxon>
        <taxon>Atherinomorphae</taxon>
        <taxon>Cyprinodontiformes</taxon>
        <taxon>Goodeidae</taxon>
        <taxon>Characodon</taxon>
    </lineage>
</organism>
<gene>
    <name evidence="2" type="ORF">CHARACLAT_020403</name>
</gene>
<keyword evidence="3" id="KW-1185">Reference proteome</keyword>
<proteinExistence type="predicted"/>
<protein>
    <submittedName>
        <fullName evidence="2">Uncharacterized protein</fullName>
    </submittedName>
</protein>
<dbReference type="EMBL" id="JAHUTJ010018316">
    <property type="protein sequence ID" value="MED6271457.1"/>
    <property type="molecule type" value="Genomic_DNA"/>
</dbReference>
<sequence>MMGNVRLFENKLDELQALQRIQSIGNAALCVSQRHGCRIISLSPASLSARLSDHTSRQRFKEERQTQSRWNGSTCEQQMVSSRTRGNSLRSTFSCCRRSMSCQNKMLDLFYANVKDSYILTC</sequence>
<comment type="caution">
    <text evidence="2">The sequence shown here is derived from an EMBL/GenBank/DDBJ whole genome shotgun (WGS) entry which is preliminary data.</text>
</comment>
<dbReference type="Proteomes" id="UP001352852">
    <property type="component" value="Unassembled WGS sequence"/>
</dbReference>
<feature type="region of interest" description="Disordered" evidence="1">
    <location>
        <begin position="53"/>
        <end position="72"/>
    </location>
</feature>